<keyword evidence="3" id="KW-1185">Reference proteome</keyword>
<feature type="region of interest" description="Disordered" evidence="1">
    <location>
        <begin position="521"/>
        <end position="548"/>
    </location>
</feature>
<dbReference type="Proteomes" id="UP000788262">
    <property type="component" value="Unassembled WGS sequence"/>
</dbReference>
<name>A0ABS2VNG0_STRAS</name>
<evidence type="ECO:0008006" key="4">
    <source>
        <dbReference type="Google" id="ProtNLM"/>
    </source>
</evidence>
<comment type="caution">
    <text evidence="2">The sequence shown here is derived from an EMBL/GenBank/DDBJ whole genome shotgun (WGS) entry which is preliminary data.</text>
</comment>
<feature type="compositionally biased region" description="Pro residues" evidence="1">
    <location>
        <begin position="415"/>
        <end position="427"/>
    </location>
</feature>
<organism evidence="2 3">
    <name type="scientific">Streptomyces actuosus</name>
    <dbReference type="NCBI Taxonomy" id="1885"/>
    <lineage>
        <taxon>Bacteria</taxon>
        <taxon>Bacillati</taxon>
        <taxon>Actinomycetota</taxon>
        <taxon>Actinomycetes</taxon>
        <taxon>Kitasatosporales</taxon>
        <taxon>Streptomycetaceae</taxon>
        <taxon>Streptomyces</taxon>
    </lineage>
</organism>
<proteinExistence type="predicted"/>
<dbReference type="RefSeq" id="WP_205382839.1">
    <property type="nucleotide sequence ID" value="NZ_JAFFZS010000006.1"/>
</dbReference>
<feature type="compositionally biased region" description="Pro residues" evidence="1">
    <location>
        <begin position="448"/>
        <end position="477"/>
    </location>
</feature>
<dbReference type="EMBL" id="JAFFZS010000006">
    <property type="protein sequence ID" value="MBN0044638.1"/>
    <property type="molecule type" value="Genomic_DNA"/>
</dbReference>
<reference evidence="2 3" key="1">
    <citation type="submission" date="2021-02" db="EMBL/GenBank/DDBJ databases">
        <title>Whole genome sequencing of Streptomyces actuosus VRA1.</title>
        <authorList>
            <person name="Sen G."/>
            <person name="Sen A."/>
        </authorList>
    </citation>
    <scope>NUCLEOTIDE SEQUENCE [LARGE SCALE GENOMIC DNA]</scope>
    <source>
        <strain evidence="2 3">VRA1</strain>
    </source>
</reference>
<evidence type="ECO:0000313" key="2">
    <source>
        <dbReference type="EMBL" id="MBN0044638.1"/>
    </source>
</evidence>
<accession>A0ABS2VNG0</accession>
<feature type="region of interest" description="Disordered" evidence="1">
    <location>
        <begin position="415"/>
        <end position="487"/>
    </location>
</feature>
<feature type="compositionally biased region" description="Low complexity" evidence="1">
    <location>
        <begin position="527"/>
        <end position="536"/>
    </location>
</feature>
<evidence type="ECO:0000256" key="1">
    <source>
        <dbReference type="SAM" id="MobiDB-lite"/>
    </source>
</evidence>
<gene>
    <name evidence="2" type="ORF">JS756_11065</name>
</gene>
<feature type="compositionally biased region" description="Low complexity" evidence="1">
    <location>
        <begin position="428"/>
        <end position="437"/>
    </location>
</feature>
<evidence type="ECO:0000313" key="3">
    <source>
        <dbReference type="Proteomes" id="UP000788262"/>
    </source>
</evidence>
<protein>
    <recommendedName>
        <fullName evidence="4">Aminoglycoside phosphotransferase domain-containing protein</fullName>
    </recommendedName>
</protein>
<sequence>MAHPPPQAQKVFGDATLDLRLAEWLRVNGMELEGPRTLRTGGSGGKLVSAYLRMPASSPSTGGVRIIKLVGSSADAEAEPANHRAALDLRERGTEEFTARHLVGLDLHFLKLDGSWIMFQFPAGDGKEETTTLAELGRTPRLPELVASITHGVLFGWNPRPSTRGRDLGTSAGGEDTPLSAARFVALILGARADGDGVLRSWARTRLGPAVDTEPWFTFPGRGRPLPNPLFLESGSPLGTCALRFAPRGHAHGDLHPGNIMTPVREAASADAYWLVDLSRFHKDALLARDPVHLLVCLIADSFLPHLSDEAREELLTALSGDTVVCTGPLIPQQLARTVERLRGVWIDWGARLGINPGWREQWFLALQAGALAVTARERYADAERWWFLRLAAAAGGAYLDAVGVRPPHRAPAPFPLDPVPVAPVRPGPVQRGPGPADSGRQAVVPAPAAPRAPAPAPAAPPEPSTPPPEPLFPQPRPVGSRPPESRQVEPTLFQVLDDIWETFEHPRRLLNAVRPTELRGPAQAVSSTQRSSPSSWPAARTRADPCGPNWARPSPCCATWRPGRTSCCANCRRCRAPGRMSRSSRPPSSTTS</sequence>